<feature type="chain" id="PRO_5042169145" evidence="1">
    <location>
        <begin position="20"/>
        <end position="68"/>
    </location>
</feature>
<comment type="caution">
    <text evidence="2">The sequence shown here is derived from an EMBL/GenBank/DDBJ whole genome shotgun (WGS) entry which is preliminary data.</text>
</comment>
<keyword evidence="3" id="KW-1185">Reference proteome</keyword>
<proteinExistence type="predicted"/>
<name>A0AAD5R926_PARTN</name>
<gene>
    <name evidence="2" type="ORF">KIN20_034051</name>
</gene>
<accession>A0AAD5R926</accession>
<reference evidence="2" key="1">
    <citation type="submission" date="2021-06" db="EMBL/GenBank/DDBJ databases">
        <title>Parelaphostrongylus tenuis whole genome reference sequence.</title>
        <authorList>
            <person name="Garwood T.J."/>
            <person name="Larsen P.A."/>
            <person name="Fountain-Jones N.M."/>
            <person name="Garbe J.R."/>
            <person name="Macchietto M.G."/>
            <person name="Kania S.A."/>
            <person name="Gerhold R.W."/>
            <person name="Richards J.E."/>
            <person name="Wolf T.M."/>
        </authorList>
    </citation>
    <scope>NUCLEOTIDE SEQUENCE</scope>
    <source>
        <strain evidence="2">MNPRO001-30</strain>
        <tissue evidence="2">Meninges</tissue>
    </source>
</reference>
<feature type="signal peptide" evidence="1">
    <location>
        <begin position="1"/>
        <end position="19"/>
    </location>
</feature>
<evidence type="ECO:0000313" key="2">
    <source>
        <dbReference type="EMBL" id="KAJ1371997.1"/>
    </source>
</evidence>
<organism evidence="2 3">
    <name type="scientific">Parelaphostrongylus tenuis</name>
    <name type="common">Meningeal worm</name>
    <dbReference type="NCBI Taxonomy" id="148309"/>
    <lineage>
        <taxon>Eukaryota</taxon>
        <taxon>Metazoa</taxon>
        <taxon>Ecdysozoa</taxon>
        <taxon>Nematoda</taxon>
        <taxon>Chromadorea</taxon>
        <taxon>Rhabditida</taxon>
        <taxon>Rhabditina</taxon>
        <taxon>Rhabditomorpha</taxon>
        <taxon>Strongyloidea</taxon>
        <taxon>Metastrongylidae</taxon>
        <taxon>Parelaphostrongylus</taxon>
    </lineage>
</organism>
<evidence type="ECO:0000256" key="1">
    <source>
        <dbReference type="SAM" id="SignalP"/>
    </source>
</evidence>
<keyword evidence="1" id="KW-0732">Signal</keyword>
<dbReference type="Proteomes" id="UP001196413">
    <property type="component" value="Unassembled WGS sequence"/>
</dbReference>
<protein>
    <submittedName>
        <fullName evidence="2">Uncharacterized protein</fullName>
    </submittedName>
</protein>
<sequence>MRISGFIVFVACVVAWAFAVPVSDSEAAYRILNQYLQRFGAEDLRDTYFIGDHGSDKRGLGPRPLRFG</sequence>
<evidence type="ECO:0000313" key="3">
    <source>
        <dbReference type="Proteomes" id="UP001196413"/>
    </source>
</evidence>
<dbReference type="EMBL" id="JAHQIW010007074">
    <property type="protein sequence ID" value="KAJ1371997.1"/>
    <property type="molecule type" value="Genomic_DNA"/>
</dbReference>
<dbReference type="AlphaFoldDB" id="A0AAD5R926"/>